<dbReference type="EMBL" id="SKCS01000395">
    <property type="protein sequence ID" value="TNN09428.1"/>
    <property type="molecule type" value="Genomic_DNA"/>
</dbReference>
<accession>A0A4Z2CZ77</accession>
<reference evidence="1 2" key="1">
    <citation type="submission" date="2019-03" db="EMBL/GenBank/DDBJ databases">
        <title>An improved genome assembly of the fluke Schistosoma japonicum.</title>
        <authorList>
            <person name="Hu W."/>
            <person name="Luo F."/>
            <person name="Yin M."/>
            <person name="Mo X."/>
            <person name="Sun C."/>
            <person name="Wu Q."/>
            <person name="Zhu B."/>
            <person name="Xiang M."/>
            <person name="Wang J."/>
            <person name="Wang Y."/>
            <person name="Zhang T."/>
            <person name="Xu B."/>
            <person name="Zheng H."/>
            <person name="Feng Z."/>
        </authorList>
    </citation>
    <scope>NUCLEOTIDE SEQUENCE [LARGE SCALE GENOMIC DNA]</scope>
    <source>
        <strain evidence="1">HuSjv2</strain>
        <tissue evidence="1">Worms</tissue>
    </source>
</reference>
<gene>
    <name evidence="1" type="ORF">EWB00_006323</name>
</gene>
<evidence type="ECO:0000313" key="2">
    <source>
        <dbReference type="Proteomes" id="UP000311919"/>
    </source>
</evidence>
<dbReference type="Proteomes" id="UP000311919">
    <property type="component" value="Unassembled WGS sequence"/>
</dbReference>
<dbReference type="OrthoDB" id="6224711at2759"/>
<organism evidence="1 2">
    <name type="scientific">Schistosoma japonicum</name>
    <name type="common">Blood fluke</name>
    <dbReference type="NCBI Taxonomy" id="6182"/>
    <lineage>
        <taxon>Eukaryota</taxon>
        <taxon>Metazoa</taxon>
        <taxon>Spiralia</taxon>
        <taxon>Lophotrochozoa</taxon>
        <taxon>Platyhelminthes</taxon>
        <taxon>Trematoda</taxon>
        <taxon>Digenea</taxon>
        <taxon>Strigeidida</taxon>
        <taxon>Schistosomatoidea</taxon>
        <taxon>Schistosomatidae</taxon>
        <taxon>Schistosoma</taxon>
    </lineage>
</organism>
<keyword evidence="2" id="KW-1185">Reference proteome</keyword>
<sequence length="377" mass="43032">MAYLLENVIFVTKNEDVNENLVSTFKQFKNSNIITQVDPAKFMDEQFIAGFCRRGVVTVLPLKPLPEFHLSIEKSVLTLDMSPVIYSGFGLSAKRMKQGKKQFFYRFQVDLNSPKFQRNGPLHKRLQSFFRAFTNPSELGTRIPHCLANLGPFFVDWLPDSSVTQINKFPKIESIASYLNNEEHIVIQPQYEVFDYSGPPIQIPELISWDKFLDKQKQNTCTKIEETSDFLNIVNIRLGLTVLSYLAAGISFPHSSVSNCEPSDNPCLSNSTLSPIYTQTLNEILSPVYKLEKLKIIYLSGLFLDCCYYELEDKIKFMLTESQCEDELIYMCKCSLRTTTDSIQSLQHSVLPLGTLFLTGRKGTSDSQCPPLIKIRF</sequence>
<comment type="caution">
    <text evidence="1">The sequence shown here is derived from an EMBL/GenBank/DDBJ whole genome shotgun (WGS) entry which is preliminary data.</text>
</comment>
<evidence type="ECO:0000313" key="1">
    <source>
        <dbReference type="EMBL" id="TNN09428.1"/>
    </source>
</evidence>
<name>A0A4Z2CZ77_SCHJA</name>
<protein>
    <submittedName>
        <fullName evidence="1">Uncharacterized protein</fullName>
    </submittedName>
</protein>
<dbReference type="EMBL" id="SKCS01000395">
    <property type="protein sequence ID" value="TNN09429.1"/>
    <property type="molecule type" value="Genomic_DNA"/>
</dbReference>
<proteinExistence type="predicted"/>
<dbReference type="AlphaFoldDB" id="A0A4Z2CZ77"/>